<proteinExistence type="predicted"/>
<feature type="region of interest" description="Disordered" evidence="1">
    <location>
        <begin position="294"/>
        <end position="313"/>
    </location>
</feature>
<gene>
    <name evidence="2" type="ORF">MFIFM68171_10882</name>
</gene>
<dbReference type="Proteomes" id="UP001628179">
    <property type="component" value="Unassembled WGS sequence"/>
</dbReference>
<keyword evidence="3" id="KW-1185">Reference proteome</keyword>
<organism evidence="2 3">
    <name type="scientific">Madurella fahalii</name>
    <dbReference type="NCBI Taxonomy" id="1157608"/>
    <lineage>
        <taxon>Eukaryota</taxon>
        <taxon>Fungi</taxon>
        <taxon>Dikarya</taxon>
        <taxon>Ascomycota</taxon>
        <taxon>Pezizomycotina</taxon>
        <taxon>Sordariomycetes</taxon>
        <taxon>Sordariomycetidae</taxon>
        <taxon>Sordariales</taxon>
        <taxon>Sordariales incertae sedis</taxon>
        <taxon>Madurella</taxon>
    </lineage>
</organism>
<dbReference type="SUPFAM" id="SSF56112">
    <property type="entry name" value="Protein kinase-like (PK-like)"/>
    <property type="match status" value="1"/>
</dbReference>
<evidence type="ECO:0000313" key="2">
    <source>
        <dbReference type="EMBL" id="GAB1320672.1"/>
    </source>
</evidence>
<evidence type="ECO:0000313" key="3">
    <source>
        <dbReference type="Proteomes" id="UP001628179"/>
    </source>
</evidence>
<comment type="caution">
    <text evidence="2">The sequence shown here is derived from an EMBL/GenBank/DDBJ whole genome shotgun (WGS) entry which is preliminary data.</text>
</comment>
<dbReference type="RefSeq" id="XP_070922402.1">
    <property type="nucleotide sequence ID" value="XM_071066301.1"/>
</dbReference>
<name>A0ABQ0GSH7_9PEZI</name>
<reference evidence="2 3" key="1">
    <citation type="submission" date="2024-09" db="EMBL/GenBank/DDBJ databases">
        <title>Itraconazole resistance in Madurella fahalii resulting from another homologue of gene encoding cytochrome P450 14-alpha sterol demethylase (CYP51).</title>
        <authorList>
            <person name="Yoshioka I."/>
            <person name="Fahal A.H."/>
            <person name="Kaneko S."/>
            <person name="Yaguchi T."/>
        </authorList>
    </citation>
    <scope>NUCLEOTIDE SEQUENCE [LARGE SCALE GENOMIC DNA]</scope>
    <source>
        <strain evidence="2 3">IFM 68171</strain>
    </source>
</reference>
<accession>A0ABQ0GSH7</accession>
<dbReference type="InterPro" id="IPR011009">
    <property type="entry name" value="Kinase-like_dom_sf"/>
</dbReference>
<sequence length="380" mass="43605">MASGNANNTPLPYREGDLIELEVLRNYLDPPLPQPCRATIARIFAVTMSPVMDIIIWPKLGAHIRAVLKLYDRRFGDDLRGFYYKHIPHTPARETAFQSFVRQGKMSAFLCELNEEEKVRIIPPQPSRQLYDGEDRSNPKEDAESIAKYEAALWRQCNQYFDNETEAYDRLSEIQGKSIPQMYGHVRVLVPSPDVPRDLQLSPYFEVKGILLQWVNGYSLTDLPTSPMAPSDTAEWAGIIQTAVDAAHDINKRGVVMEDCQPRNVVMDRRSQTPFLIDFAQCDFKDRMIERWHEEGEDKDKDEDEDEDEEPNPEAEYWVFAMSRDNPGAIGAVMRTKVLKTKGIELDIKYPDNGKILENIKRLNMPTKEIEGHVFSAKVL</sequence>
<protein>
    <recommendedName>
        <fullName evidence="4">Protein kinase domain-containing protein</fullName>
    </recommendedName>
</protein>
<evidence type="ECO:0000256" key="1">
    <source>
        <dbReference type="SAM" id="MobiDB-lite"/>
    </source>
</evidence>
<feature type="compositionally biased region" description="Acidic residues" evidence="1">
    <location>
        <begin position="300"/>
        <end position="313"/>
    </location>
</feature>
<dbReference type="EMBL" id="BAAFSV010000006">
    <property type="protein sequence ID" value="GAB1320672.1"/>
    <property type="molecule type" value="Genomic_DNA"/>
</dbReference>
<evidence type="ECO:0008006" key="4">
    <source>
        <dbReference type="Google" id="ProtNLM"/>
    </source>
</evidence>
<dbReference type="GeneID" id="98181624"/>